<organism evidence="7 8">
    <name type="scientific">Lachnoclostridium phytofermentans</name>
    <dbReference type="NCBI Taxonomy" id="66219"/>
    <lineage>
        <taxon>Bacteria</taxon>
        <taxon>Bacillati</taxon>
        <taxon>Bacillota</taxon>
        <taxon>Clostridia</taxon>
        <taxon>Lachnospirales</taxon>
        <taxon>Lachnospiraceae</taxon>
    </lineage>
</organism>
<reference evidence="7 8" key="1">
    <citation type="journal article" date="2018" name="Nat. Biotechnol.">
        <title>A standardized bacterial taxonomy based on genome phylogeny substantially revises the tree of life.</title>
        <authorList>
            <person name="Parks D.H."/>
            <person name="Chuvochina M."/>
            <person name="Waite D.W."/>
            <person name="Rinke C."/>
            <person name="Skarshewski A."/>
            <person name="Chaumeil P.A."/>
            <person name="Hugenholtz P."/>
        </authorList>
    </citation>
    <scope>NUCLEOTIDE SEQUENCE [LARGE SCALE GENOMIC DNA]</scope>
    <source>
        <strain evidence="7">UBA11728</strain>
    </source>
</reference>
<name>A0A3D2X732_9FIRM</name>
<accession>A0A3D2X732</accession>
<gene>
    <name evidence="7" type="ORF">DHW61_11105</name>
</gene>
<feature type="transmembrane region" description="Helical" evidence="6">
    <location>
        <begin position="50"/>
        <end position="74"/>
    </location>
</feature>
<keyword evidence="2" id="KW-1003">Cell membrane</keyword>
<dbReference type="InterPro" id="IPR003841">
    <property type="entry name" value="Na/Pi_transpt"/>
</dbReference>
<evidence type="ECO:0000256" key="6">
    <source>
        <dbReference type="SAM" id="Phobius"/>
    </source>
</evidence>
<dbReference type="GO" id="GO:0044341">
    <property type="term" value="P:sodium-dependent phosphate transport"/>
    <property type="evidence" value="ECO:0007669"/>
    <property type="project" value="InterPro"/>
</dbReference>
<dbReference type="EMBL" id="DPVV01000372">
    <property type="protein sequence ID" value="HCL02939.1"/>
    <property type="molecule type" value="Genomic_DNA"/>
</dbReference>
<dbReference type="PANTHER" id="PTHR10010">
    <property type="entry name" value="SOLUTE CARRIER FAMILY 34 SODIUM PHOSPHATE , MEMBER 2-RELATED"/>
    <property type="match status" value="1"/>
</dbReference>
<evidence type="ECO:0000313" key="8">
    <source>
        <dbReference type="Proteomes" id="UP000262969"/>
    </source>
</evidence>
<feature type="transmembrane region" description="Helical" evidence="6">
    <location>
        <begin position="86"/>
        <end position="107"/>
    </location>
</feature>
<evidence type="ECO:0000313" key="7">
    <source>
        <dbReference type="EMBL" id="HCL02939.1"/>
    </source>
</evidence>
<evidence type="ECO:0000256" key="2">
    <source>
        <dbReference type="ARBA" id="ARBA00022475"/>
    </source>
</evidence>
<dbReference type="GO" id="GO:0005886">
    <property type="term" value="C:plasma membrane"/>
    <property type="evidence" value="ECO:0007669"/>
    <property type="project" value="UniProtKB-SubCell"/>
</dbReference>
<proteinExistence type="predicted"/>
<keyword evidence="4 6" id="KW-1133">Transmembrane helix</keyword>
<evidence type="ECO:0000256" key="1">
    <source>
        <dbReference type="ARBA" id="ARBA00004651"/>
    </source>
</evidence>
<dbReference type="NCBIfam" id="NF037997">
    <property type="entry name" value="Na_Pi_symport"/>
    <property type="match status" value="1"/>
</dbReference>
<dbReference type="Proteomes" id="UP000262969">
    <property type="component" value="Unassembled WGS sequence"/>
</dbReference>
<comment type="caution">
    <text evidence="7">The sequence shown here is derived from an EMBL/GenBank/DDBJ whole genome shotgun (WGS) entry which is preliminary data.</text>
</comment>
<feature type="non-terminal residue" evidence="7">
    <location>
        <position position="254"/>
    </location>
</feature>
<comment type="subcellular location">
    <subcellularLocation>
        <location evidence="1">Cell membrane</location>
        <topology evidence="1">Multi-pass membrane protein</topology>
    </subcellularLocation>
</comment>
<evidence type="ECO:0000256" key="4">
    <source>
        <dbReference type="ARBA" id="ARBA00022989"/>
    </source>
</evidence>
<feature type="transmembrane region" description="Helical" evidence="6">
    <location>
        <begin position="206"/>
        <end position="228"/>
    </location>
</feature>
<dbReference type="AlphaFoldDB" id="A0A3D2X732"/>
<evidence type="ECO:0000256" key="5">
    <source>
        <dbReference type="ARBA" id="ARBA00023136"/>
    </source>
</evidence>
<dbReference type="GO" id="GO:0005436">
    <property type="term" value="F:sodium:phosphate symporter activity"/>
    <property type="evidence" value="ECO:0007669"/>
    <property type="project" value="InterPro"/>
</dbReference>
<protein>
    <submittedName>
        <fullName evidence="7">Na/Pi cotransporter</fullName>
    </submittedName>
</protein>
<feature type="transmembrane region" description="Helical" evidence="6">
    <location>
        <begin position="148"/>
        <end position="166"/>
    </location>
</feature>
<keyword evidence="3 6" id="KW-0812">Transmembrane</keyword>
<dbReference type="Pfam" id="PF02690">
    <property type="entry name" value="Na_Pi_cotrans"/>
    <property type="match status" value="1"/>
</dbReference>
<evidence type="ECO:0000256" key="3">
    <source>
        <dbReference type="ARBA" id="ARBA00022692"/>
    </source>
</evidence>
<keyword evidence="5 6" id="KW-0472">Membrane</keyword>
<dbReference type="PANTHER" id="PTHR10010:SF46">
    <property type="entry name" value="SODIUM-DEPENDENT PHOSPHATE TRANSPORT PROTEIN 2B"/>
    <property type="match status" value="1"/>
</dbReference>
<sequence>MDIFSLFTLLGGLAFFLYGMNVMGVGLDKVAGGRLERLLEKLTSNPIKSVALGTFVTAIIQSSSATTVMVVGFVNSGIMKLRQAIGIIMGANLGTTATAWILSLAGLQGDSFIVKILKPSSFAPILAFIGIFLIMVAKKDKKKDIGSIMIGFALLMFGMDVMSGAVKPLADIPEFKNILTMFSNPILGVLTGAIFTAIIQSSSASVGILQALSMTGGITFGSAIPIIMGQNIGTCITAMLSSIGAKKNAKRAAL</sequence>
<feature type="transmembrane region" description="Helical" evidence="6">
    <location>
        <begin position="119"/>
        <end position="136"/>
    </location>
</feature>
<feature type="transmembrane region" description="Helical" evidence="6">
    <location>
        <begin position="178"/>
        <end position="199"/>
    </location>
</feature>